<evidence type="ECO:0000313" key="3">
    <source>
        <dbReference type="EMBL" id="QNF32870.1"/>
    </source>
</evidence>
<dbReference type="EMBL" id="CP055156">
    <property type="protein sequence ID" value="QNF32870.1"/>
    <property type="molecule type" value="Genomic_DNA"/>
</dbReference>
<feature type="chain" id="PRO_5029003343" evidence="1">
    <location>
        <begin position="28"/>
        <end position="246"/>
    </location>
</feature>
<protein>
    <submittedName>
        <fullName evidence="3">Carbohydrate-binding family 9-like protein</fullName>
    </submittedName>
</protein>
<keyword evidence="1" id="KW-0732">Signal</keyword>
<keyword evidence="4" id="KW-1185">Reference proteome</keyword>
<dbReference type="Proteomes" id="UP000515237">
    <property type="component" value="Chromosome"/>
</dbReference>
<dbReference type="SUPFAM" id="SSF49344">
    <property type="entry name" value="CBD9-like"/>
    <property type="match status" value="1"/>
</dbReference>
<feature type="signal peptide" evidence="1">
    <location>
        <begin position="1"/>
        <end position="27"/>
    </location>
</feature>
<name>A0A7G7G6T6_9BACT</name>
<dbReference type="GO" id="GO:0016052">
    <property type="term" value="P:carbohydrate catabolic process"/>
    <property type="evidence" value="ECO:0007669"/>
    <property type="project" value="InterPro"/>
</dbReference>
<dbReference type="GO" id="GO:0030246">
    <property type="term" value="F:carbohydrate binding"/>
    <property type="evidence" value="ECO:0007669"/>
    <property type="project" value="InterPro"/>
</dbReference>
<dbReference type="Pfam" id="PF06452">
    <property type="entry name" value="CBM9_1"/>
    <property type="match status" value="1"/>
</dbReference>
<dbReference type="Gene3D" id="2.60.40.1190">
    <property type="match status" value="1"/>
</dbReference>
<dbReference type="GO" id="GO:0004553">
    <property type="term" value="F:hydrolase activity, hydrolyzing O-glycosyl compounds"/>
    <property type="evidence" value="ECO:0007669"/>
    <property type="project" value="InterPro"/>
</dbReference>
<evidence type="ECO:0000313" key="4">
    <source>
        <dbReference type="Proteomes" id="UP000515237"/>
    </source>
</evidence>
<gene>
    <name evidence="3" type="ORF">HUW51_09045</name>
</gene>
<feature type="domain" description="Carbohydrate-binding" evidence="2">
    <location>
        <begin position="48"/>
        <end position="130"/>
    </location>
</feature>
<evidence type="ECO:0000259" key="2">
    <source>
        <dbReference type="Pfam" id="PF06452"/>
    </source>
</evidence>
<dbReference type="KEGG" id="aswu:HUW51_09045"/>
<organism evidence="3 4">
    <name type="scientific">Adhaeribacter swui</name>
    <dbReference type="NCBI Taxonomy" id="2086471"/>
    <lineage>
        <taxon>Bacteria</taxon>
        <taxon>Pseudomonadati</taxon>
        <taxon>Bacteroidota</taxon>
        <taxon>Cytophagia</taxon>
        <taxon>Cytophagales</taxon>
        <taxon>Hymenobacteraceae</taxon>
        <taxon>Adhaeribacter</taxon>
    </lineage>
</organism>
<dbReference type="RefSeq" id="WP_185273649.1">
    <property type="nucleotide sequence ID" value="NZ_CP055156.1"/>
</dbReference>
<dbReference type="InterPro" id="IPR010502">
    <property type="entry name" value="Carb-bd_dom_fam9"/>
</dbReference>
<dbReference type="AlphaFoldDB" id="A0A7G7G6T6"/>
<accession>A0A7G7G6T6</accession>
<reference evidence="3 4" key="1">
    <citation type="journal article" date="2018" name="Int. J. Syst. Evol. Microbiol.">
        <title>Adhaeribacter swui sp. nov., isolated from wet mud.</title>
        <authorList>
            <person name="Kim D.U."/>
            <person name="Kim K.W."/>
            <person name="Kang M.S."/>
            <person name="Kim J.Y."/>
            <person name="Jang J.H."/>
            <person name="Kim M.K."/>
        </authorList>
    </citation>
    <scope>NUCLEOTIDE SEQUENCE [LARGE SCALE GENOMIC DNA]</scope>
    <source>
        <strain evidence="3 4">KCTC 52873</strain>
    </source>
</reference>
<evidence type="ECO:0000256" key="1">
    <source>
        <dbReference type="SAM" id="SignalP"/>
    </source>
</evidence>
<sequence>MRGWQKLSRCGWIGVLLFSLLARVGKAQPDANETIIVKAIPDFELTGTGTNPNWQKTNWIILPQRKETTTPKETKVKVLYSQTGLYFLFSCQDEFLTASKTADYEKLWLEDVVEVFLWPDPGQTIYFEYELSPLNYELPILVPNINGKQLGWRPWLYEGNRQTRHLTSVSGGKKITNSPIKSWMAEFFIPYELLAPLGNVPPQPGTEWRANMYRVDYDHQKTVHWSWQKTEKSFHEFKKFGKLVFE</sequence>
<proteinExistence type="predicted"/>
<dbReference type="CDD" id="cd09620">
    <property type="entry name" value="CBM9_like_3"/>
    <property type="match status" value="1"/>
</dbReference>